<dbReference type="Proteomes" id="UP000292702">
    <property type="component" value="Unassembled WGS sequence"/>
</dbReference>
<comment type="caution">
    <text evidence="2">The sequence shown here is derived from an EMBL/GenBank/DDBJ whole genome shotgun (WGS) entry which is preliminary data.</text>
</comment>
<dbReference type="PANTHER" id="PTHR17630:SF44">
    <property type="entry name" value="PROTEIN AIM2"/>
    <property type="match status" value="1"/>
</dbReference>
<gene>
    <name evidence="2" type="ORF">EIP91_006445</name>
</gene>
<evidence type="ECO:0000313" key="2">
    <source>
        <dbReference type="EMBL" id="TCD62747.1"/>
    </source>
</evidence>
<accession>A0A4V2MVP4</accession>
<dbReference type="InterPro" id="IPR002925">
    <property type="entry name" value="Dienelactn_hydro"/>
</dbReference>
<keyword evidence="3" id="KW-1185">Reference proteome</keyword>
<evidence type="ECO:0000313" key="3">
    <source>
        <dbReference type="Proteomes" id="UP000292702"/>
    </source>
</evidence>
<protein>
    <recommendedName>
        <fullName evidence="1">Dienelactone hydrolase domain-containing protein</fullName>
    </recommendedName>
</protein>
<dbReference type="Gene3D" id="3.40.50.1820">
    <property type="entry name" value="alpha/beta hydrolase"/>
    <property type="match status" value="1"/>
</dbReference>
<name>A0A4V2MVP4_9APHY</name>
<organism evidence="2 3">
    <name type="scientific">Steccherinum ochraceum</name>
    <dbReference type="NCBI Taxonomy" id="92696"/>
    <lineage>
        <taxon>Eukaryota</taxon>
        <taxon>Fungi</taxon>
        <taxon>Dikarya</taxon>
        <taxon>Basidiomycota</taxon>
        <taxon>Agaricomycotina</taxon>
        <taxon>Agaricomycetes</taxon>
        <taxon>Polyporales</taxon>
        <taxon>Steccherinaceae</taxon>
        <taxon>Steccherinum</taxon>
    </lineage>
</organism>
<dbReference type="Pfam" id="PF01738">
    <property type="entry name" value="DLH"/>
    <property type="match status" value="1"/>
</dbReference>
<dbReference type="InterPro" id="IPR029058">
    <property type="entry name" value="AB_hydrolase_fold"/>
</dbReference>
<dbReference type="SUPFAM" id="SSF53474">
    <property type="entry name" value="alpha/beta-Hydrolases"/>
    <property type="match status" value="1"/>
</dbReference>
<sequence>MSLCELCISGVRHEGTAEGRWEQIGGVDCYVATPTANYDQDKILIFLTDIFGPRLINAQLLADDFARNGLRTVMPDMFDSDAAPEILLTNPASFELDKFFNNHPPARAKSLVDRVVAALKADGNVRLGTTGYCYGARIGMELALEGTSSVTVFAHPSLLQVPEDFEKYKVVSDAPLLIHSCTIDPLFPAKAQAATDAVFEDGKFSPGYRRIHWEGCQHGFAVRGDMTNPAVKAGKEGSFKATAEFFLKHL</sequence>
<dbReference type="STRING" id="92696.A0A4V2MVP4"/>
<evidence type="ECO:0000259" key="1">
    <source>
        <dbReference type="Pfam" id="PF01738"/>
    </source>
</evidence>
<reference evidence="2 3" key="1">
    <citation type="submission" date="2018-11" db="EMBL/GenBank/DDBJ databases">
        <title>Genome assembly of Steccherinum ochraceum LE-BIN_3174, the white-rot fungus of the Steccherinaceae family (The Residual Polyporoid clade, Polyporales, Basidiomycota).</title>
        <authorList>
            <person name="Fedorova T.V."/>
            <person name="Glazunova O.A."/>
            <person name="Landesman E.O."/>
            <person name="Moiseenko K.V."/>
            <person name="Psurtseva N.V."/>
            <person name="Savinova O.S."/>
            <person name="Shakhova N.V."/>
            <person name="Tyazhelova T.V."/>
            <person name="Vasina D.V."/>
        </authorList>
    </citation>
    <scope>NUCLEOTIDE SEQUENCE [LARGE SCALE GENOMIC DNA]</scope>
    <source>
        <strain evidence="2 3">LE-BIN_3174</strain>
    </source>
</reference>
<dbReference type="EMBL" id="RWJN01000348">
    <property type="protein sequence ID" value="TCD62747.1"/>
    <property type="molecule type" value="Genomic_DNA"/>
</dbReference>
<dbReference type="PANTHER" id="PTHR17630">
    <property type="entry name" value="DIENELACTONE HYDROLASE"/>
    <property type="match status" value="1"/>
</dbReference>
<dbReference type="OrthoDB" id="17560at2759"/>
<dbReference type="AlphaFoldDB" id="A0A4V2MVP4"/>
<proteinExistence type="predicted"/>
<feature type="domain" description="Dienelactone hydrolase" evidence="1">
    <location>
        <begin position="28"/>
        <end position="249"/>
    </location>
</feature>
<dbReference type="GO" id="GO:0016787">
    <property type="term" value="F:hydrolase activity"/>
    <property type="evidence" value="ECO:0007669"/>
    <property type="project" value="InterPro"/>
</dbReference>